<dbReference type="OrthoDB" id="25131at2759"/>
<accession>A0A0G2FTG6</accession>
<dbReference type="InterPro" id="IPR039328">
    <property type="entry name" value="WDR89"/>
</dbReference>
<dbReference type="Proteomes" id="UP000034680">
    <property type="component" value="Unassembled WGS sequence"/>
</dbReference>
<protein>
    <submittedName>
        <fullName evidence="3">Putative wd domain-containing protein</fullName>
    </submittedName>
</protein>
<sequence>MYNLTKADAFRNPGSDPAYVLEITPVAGGLAAISSDQKLTLFNPQGLSQGPLKTIRTSHENIKCARAFDAPNSIVCTAGSNGTVALWDLRLDGSKAQIAAPTGSDAPIVSLACSSSSNAIAAGTEYANHQASIFIWDARGGSAPRTRYSEVHSDDVTELNFHPTTPQVLLSGSTDGLVNVCDTSVADEDEVVVQALNHGSVHHAGFLNATEVYAVSHDERFALYDVAEAREGGDATWAVGDIRAALGCQYVANVAPKLGDMGAVIGAGTQDQQLFQLVHMAKSPAWGFSAETSVGLPGAHGSELVRSFCVFDQEQTVFTAGEDGQIIAWRPN</sequence>
<evidence type="ECO:0000256" key="1">
    <source>
        <dbReference type="ARBA" id="ARBA00022574"/>
    </source>
</evidence>
<reference evidence="3 4" key="1">
    <citation type="submission" date="2015-05" db="EMBL/GenBank/DDBJ databases">
        <title>Distinctive expansion of gene families associated with plant cell wall degradation and secondary metabolism in the genomes of grapevine trunk pathogens.</title>
        <authorList>
            <person name="Lawrence D.P."/>
            <person name="Travadon R."/>
            <person name="Rolshausen P.E."/>
            <person name="Baumgartner K."/>
        </authorList>
    </citation>
    <scope>NUCLEOTIDE SEQUENCE [LARGE SCALE GENOMIC DNA]</scope>
    <source>
        <strain evidence="3">DA912</strain>
    </source>
</reference>
<dbReference type="SUPFAM" id="SSF50978">
    <property type="entry name" value="WD40 repeat-like"/>
    <property type="match status" value="1"/>
</dbReference>
<dbReference type="AlphaFoldDB" id="A0A0G2FTG6"/>
<dbReference type="InterPro" id="IPR019775">
    <property type="entry name" value="WD40_repeat_CS"/>
</dbReference>
<evidence type="ECO:0000313" key="3">
    <source>
        <dbReference type="EMBL" id="KKY37457.1"/>
    </source>
</evidence>
<dbReference type="PROSITE" id="PS00678">
    <property type="entry name" value="WD_REPEATS_1"/>
    <property type="match status" value="1"/>
</dbReference>
<gene>
    <name evidence="3" type="ORF">UCDDA912_g02511</name>
</gene>
<dbReference type="InterPro" id="IPR001680">
    <property type="entry name" value="WD40_rpt"/>
</dbReference>
<reference evidence="3 4" key="2">
    <citation type="submission" date="2015-05" db="EMBL/GenBank/DDBJ databases">
        <authorList>
            <person name="Morales-Cruz A."/>
            <person name="Amrine K.C."/>
            <person name="Cantu D."/>
        </authorList>
    </citation>
    <scope>NUCLEOTIDE SEQUENCE [LARGE SCALE GENOMIC DNA]</scope>
    <source>
        <strain evidence="3">DA912</strain>
    </source>
</reference>
<comment type="caution">
    <text evidence="3">The sequence shown here is derived from an EMBL/GenBank/DDBJ whole genome shotgun (WGS) entry which is preliminary data.</text>
</comment>
<dbReference type="STRING" id="1214573.A0A0G2FTG6"/>
<dbReference type="InterPro" id="IPR015943">
    <property type="entry name" value="WD40/YVTN_repeat-like_dom_sf"/>
</dbReference>
<dbReference type="InterPro" id="IPR036322">
    <property type="entry name" value="WD40_repeat_dom_sf"/>
</dbReference>
<proteinExistence type="predicted"/>
<name>A0A0G2FTG6_9PEZI</name>
<keyword evidence="2" id="KW-0677">Repeat</keyword>
<evidence type="ECO:0000256" key="2">
    <source>
        <dbReference type="ARBA" id="ARBA00022737"/>
    </source>
</evidence>
<organism evidence="3 4">
    <name type="scientific">Diaporthe ampelina</name>
    <dbReference type="NCBI Taxonomy" id="1214573"/>
    <lineage>
        <taxon>Eukaryota</taxon>
        <taxon>Fungi</taxon>
        <taxon>Dikarya</taxon>
        <taxon>Ascomycota</taxon>
        <taxon>Pezizomycotina</taxon>
        <taxon>Sordariomycetes</taxon>
        <taxon>Sordariomycetidae</taxon>
        <taxon>Diaporthales</taxon>
        <taxon>Diaporthaceae</taxon>
        <taxon>Diaporthe</taxon>
    </lineage>
</organism>
<evidence type="ECO:0000313" key="4">
    <source>
        <dbReference type="Proteomes" id="UP000034680"/>
    </source>
</evidence>
<keyword evidence="4" id="KW-1185">Reference proteome</keyword>
<dbReference type="PANTHER" id="PTHR22889">
    <property type="entry name" value="WD REPEAT-CONTAINING PROTEIN 89"/>
    <property type="match status" value="1"/>
</dbReference>
<dbReference type="SMART" id="SM00320">
    <property type="entry name" value="WD40"/>
    <property type="match status" value="4"/>
</dbReference>
<dbReference type="Gene3D" id="2.130.10.10">
    <property type="entry name" value="YVTN repeat-like/Quinoprotein amine dehydrogenase"/>
    <property type="match status" value="1"/>
</dbReference>
<dbReference type="EMBL" id="LCUC01000084">
    <property type="protein sequence ID" value="KKY37457.1"/>
    <property type="molecule type" value="Genomic_DNA"/>
</dbReference>
<dbReference type="PANTHER" id="PTHR22889:SF0">
    <property type="entry name" value="WD REPEAT-CONTAINING PROTEIN 89"/>
    <property type="match status" value="1"/>
</dbReference>
<dbReference type="Pfam" id="PF00400">
    <property type="entry name" value="WD40"/>
    <property type="match status" value="2"/>
</dbReference>
<keyword evidence="1" id="KW-0853">WD repeat</keyword>